<feature type="transmembrane region" description="Helical" evidence="5">
    <location>
        <begin position="300"/>
        <end position="318"/>
    </location>
</feature>
<evidence type="ECO:0000313" key="7">
    <source>
        <dbReference type="EMBL" id="AJA10046.1"/>
    </source>
</evidence>
<dbReference type="Pfam" id="PF00916">
    <property type="entry name" value="Sulfate_transp"/>
    <property type="match status" value="1"/>
</dbReference>
<dbReference type="Pfam" id="PF01740">
    <property type="entry name" value="STAS"/>
    <property type="match status" value="1"/>
</dbReference>
<feature type="transmembrane region" description="Helical" evidence="5">
    <location>
        <begin position="173"/>
        <end position="192"/>
    </location>
</feature>
<evidence type="ECO:0000256" key="2">
    <source>
        <dbReference type="ARBA" id="ARBA00022692"/>
    </source>
</evidence>
<proteinExistence type="predicted"/>
<feature type="transmembrane region" description="Helical" evidence="5">
    <location>
        <begin position="325"/>
        <end position="343"/>
    </location>
</feature>
<evidence type="ECO:0000256" key="4">
    <source>
        <dbReference type="ARBA" id="ARBA00023136"/>
    </source>
</evidence>
<dbReference type="InterPro" id="IPR018045">
    <property type="entry name" value="S04_transporter_CS"/>
</dbReference>
<dbReference type="PROSITE" id="PS50801">
    <property type="entry name" value="STAS"/>
    <property type="match status" value="1"/>
</dbReference>
<keyword evidence="4 5" id="KW-0472">Membrane</keyword>
<feature type="domain" description="STAS" evidence="6">
    <location>
        <begin position="410"/>
        <end position="498"/>
    </location>
</feature>
<dbReference type="Proteomes" id="UP000030907">
    <property type="component" value="Chromosome"/>
</dbReference>
<feature type="transmembrane region" description="Helical" evidence="5">
    <location>
        <begin position="267"/>
        <end position="288"/>
    </location>
</feature>
<evidence type="ECO:0000256" key="3">
    <source>
        <dbReference type="ARBA" id="ARBA00022989"/>
    </source>
</evidence>
<protein>
    <submittedName>
        <fullName evidence="7">Putative sulfate transporter</fullName>
    </submittedName>
</protein>
<feature type="transmembrane region" description="Helical" evidence="5">
    <location>
        <begin position="124"/>
        <end position="142"/>
    </location>
</feature>
<evidence type="ECO:0000313" key="8">
    <source>
        <dbReference type="Proteomes" id="UP000030907"/>
    </source>
</evidence>
<accession>A0A0A7PIV1</accession>
<sequence length="498" mass="52729">MFNGLSTYRQQWFAGAATARADVLAGIVVALALIPEAIGFSIIAGVDPRVGLYASIAIAIVISFTGGRPGMISAATAAVAVLVVPLVREHGVEYLFAATILMGLIQIIAGLLRLDLVMQFVSRSVITGFVNALAILIFMAQLPQLINVTWQAYVMVAGGLAIIYLLPRLTKVVPSPLVAILVLSFISIWFGLPVNTVGDMGKLPEGLPSIVLPNVPLTLETLQIILPYSLTMAAVGLLESLLTAQIVDDMTHSDSDKRRECAGQGSANIAAALVGGMGGCAMIGQSVINVTSGGRTRLSTFTAGATLLILLALLGPYVGRMPMPALVAVMVMVSIGTFSWNSIVNLRRHPPTSSIVMLTTVVVVVATHDLSLGVLAGVLLSGIFFAAKVQRMFDVRRDLHPGGTRATYFVTGQIFFASVDRFTRSFNADETATDILIDVSAAHFWDISAVGALDKIVARLLREGRTVEVVGYNRASADIVDKFALYDKTGVELGAVPH</sequence>
<dbReference type="OrthoDB" id="9771198at2"/>
<comment type="subcellular location">
    <subcellularLocation>
        <location evidence="1">Membrane</location>
        <topology evidence="1">Multi-pass membrane protein</topology>
    </subcellularLocation>
</comment>
<dbReference type="PANTHER" id="PTHR43310:SF1">
    <property type="entry name" value="SULFATE TRANSPORTER YBAR-RELATED"/>
    <property type="match status" value="1"/>
</dbReference>
<dbReference type="PANTHER" id="PTHR43310">
    <property type="entry name" value="SULFATE TRANSPORTER YBAR-RELATED"/>
    <property type="match status" value="1"/>
</dbReference>
<dbReference type="InterPro" id="IPR052706">
    <property type="entry name" value="Membrane-Transporter-like"/>
</dbReference>
<organism evidence="7 8">
    <name type="scientific">Sphingopyxis fribergensis</name>
    <dbReference type="NCBI Taxonomy" id="1515612"/>
    <lineage>
        <taxon>Bacteria</taxon>
        <taxon>Pseudomonadati</taxon>
        <taxon>Pseudomonadota</taxon>
        <taxon>Alphaproteobacteria</taxon>
        <taxon>Sphingomonadales</taxon>
        <taxon>Sphingomonadaceae</taxon>
        <taxon>Sphingopyxis</taxon>
    </lineage>
</organism>
<feature type="transmembrane region" description="Helical" evidence="5">
    <location>
        <begin position="355"/>
        <end position="387"/>
    </location>
</feature>
<dbReference type="KEGG" id="sphk:SKP52_15845"/>
<name>A0A0A7PIV1_9SPHN</name>
<dbReference type="GO" id="GO:0008271">
    <property type="term" value="F:secondary active sulfate transmembrane transporter activity"/>
    <property type="evidence" value="ECO:0007669"/>
    <property type="project" value="InterPro"/>
</dbReference>
<gene>
    <name evidence="7" type="ORF">SKP52_15845</name>
</gene>
<dbReference type="CDD" id="cd07042">
    <property type="entry name" value="STAS_SulP_like_sulfate_transporter"/>
    <property type="match status" value="1"/>
</dbReference>
<dbReference type="EMBL" id="CP009122">
    <property type="protein sequence ID" value="AJA10046.1"/>
    <property type="molecule type" value="Genomic_DNA"/>
</dbReference>
<dbReference type="PROSITE" id="PS01130">
    <property type="entry name" value="SLC26A"/>
    <property type="match status" value="1"/>
</dbReference>
<dbReference type="RefSeq" id="WP_039576246.1">
    <property type="nucleotide sequence ID" value="NZ_CP009122.1"/>
</dbReference>
<dbReference type="InterPro" id="IPR011547">
    <property type="entry name" value="SLC26A/SulP_dom"/>
</dbReference>
<keyword evidence="8" id="KW-1185">Reference proteome</keyword>
<keyword evidence="3 5" id="KW-1133">Transmembrane helix</keyword>
<evidence type="ECO:0000259" key="6">
    <source>
        <dbReference type="PROSITE" id="PS50801"/>
    </source>
</evidence>
<dbReference type="GO" id="GO:0016020">
    <property type="term" value="C:membrane"/>
    <property type="evidence" value="ECO:0007669"/>
    <property type="project" value="UniProtKB-SubCell"/>
</dbReference>
<keyword evidence="2 5" id="KW-0812">Transmembrane</keyword>
<feature type="transmembrane region" description="Helical" evidence="5">
    <location>
        <begin position="50"/>
        <end position="66"/>
    </location>
</feature>
<dbReference type="STRING" id="1515612.SKP52_15845"/>
<evidence type="ECO:0000256" key="1">
    <source>
        <dbReference type="ARBA" id="ARBA00004141"/>
    </source>
</evidence>
<dbReference type="Gene3D" id="3.30.750.24">
    <property type="entry name" value="STAS domain"/>
    <property type="match status" value="1"/>
</dbReference>
<feature type="transmembrane region" description="Helical" evidence="5">
    <location>
        <begin position="21"/>
        <end position="44"/>
    </location>
</feature>
<feature type="transmembrane region" description="Helical" evidence="5">
    <location>
        <begin position="225"/>
        <end position="247"/>
    </location>
</feature>
<dbReference type="InterPro" id="IPR036513">
    <property type="entry name" value="STAS_dom_sf"/>
</dbReference>
<reference evidence="7 8" key="1">
    <citation type="journal article" date="2015" name="Int. J. Syst. Evol. Microbiol.">
        <title>Description of Sphingopyxis fribergensis sp. nov. - a soil bacterium with the ability to degrade styrene and phenylacetic acid.</title>
        <authorList>
            <person name="Oelschlagel M."/>
            <person name="Ruckert C."/>
            <person name="Kalinowski J."/>
            <person name="Schmidt G."/>
            <person name="Schlomann M."/>
            <person name="Tischler D."/>
        </authorList>
    </citation>
    <scope>NUCLEOTIDE SEQUENCE [LARGE SCALE GENOMIC DNA]</scope>
    <source>
        <strain evidence="7 8">Kp5.2</strain>
    </source>
</reference>
<dbReference type="InterPro" id="IPR002645">
    <property type="entry name" value="STAS_dom"/>
</dbReference>
<dbReference type="HOGENOM" id="CLU_003182_7_0_5"/>
<evidence type="ECO:0000256" key="5">
    <source>
        <dbReference type="SAM" id="Phobius"/>
    </source>
</evidence>
<feature type="transmembrane region" description="Helical" evidence="5">
    <location>
        <begin position="148"/>
        <end position="166"/>
    </location>
</feature>
<dbReference type="SUPFAM" id="SSF52091">
    <property type="entry name" value="SpoIIaa-like"/>
    <property type="match status" value="1"/>
</dbReference>
<feature type="transmembrane region" description="Helical" evidence="5">
    <location>
        <begin position="94"/>
        <end position="112"/>
    </location>
</feature>
<dbReference type="AlphaFoldDB" id="A0A0A7PIV1"/>